<dbReference type="OrthoDB" id="4894549at2759"/>
<evidence type="ECO:0000313" key="2">
    <source>
        <dbReference type="Proteomes" id="UP000034112"/>
    </source>
</evidence>
<dbReference type="EMBL" id="JOKZ01000010">
    <property type="protein sequence ID" value="KKP07252.1"/>
    <property type="molecule type" value="Genomic_DNA"/>
</dbReference>
<evidence type="ECO:0000313" key="1">
    <source>
        <dbReference type="EMBL" id="KKP07252.1"/>
    </source>
</evidence>
<sequence>MCKVTRTKYSCRHTATEYQFQCSDTSGRCEKEITNCNSEDQCQKCNPDNCQKKIMDLYAKYNEELKKLADLAKAEDCKTMTAQLEEIIKRIPEQRIKALAEMQGKNEIELAAKKRFEAELAQESGGRWQS</sequence>
<protein>
    <submittedName>
        <fullName evidence="1">Uncharacterized protein</fullName>
    </submittedName>
</protein>
<dbReference type="AlphaFoldDB" id="A0A0G0A4U6"/>
<name>A0A0G0A4U6_TRIHA</name>
<organism evidence="1 2">
    <name type="scientific">Trichoderma harzianum</name>
    <name type="common">Hypocrea lixii</name>
    <dbReference type="NCBI Taxonomy" id="5544"/>
    <lineage>
        <taxon>Eukaryota</taxon>
        <taxon>Fungi</taxon>
        <taxon>Dikarya</taxon>
        <taxon>Ascomycota</taxon>
        <taxon>Pezizomycotina</taxon>
        <taxon>Sordariomycetes</taxon>
        <taxon>Hypocreomycetidae</taxon>
        <taxon>Hypocreales</taxon>
        <taxon>Hypocreaceae</taxon>
        <taxon>Trichoderma</taxon>
    </lineage>
</organism>
<accession>A0A0G0A4U6</accession>
<proteinExistence type="predicted"/>
<reference evidence="2" key="1">
    <citation type="journal article" date="2015" name="Genome Announc.">
        <title>Draft whole-genome sequence of the biocontrol agent Trichoderma harzianum T6776.</title>
        <authorList>
            <person name="Baroncelli R."/>
            <person name="Piaggeschi G."/>
            <person name="Fiorini L."/>
            <person name="Bertolini E."/>
            <person name="Zapparata A."/>
            <person name="Pe M.E."/>
            <person name="Sarrocco S."/>
            <person name="Vannacci G."/>
        </authorList>
    </citation>
    <scope>NUCLEOTIDE SEQUENCE [LARGE SCALE GENOMIC DNA]</scope>
    <source>
        <strain evidence="2">T6776</strain>
    </source>
</reference>
<dbReference type="OMA" id="NCNSEDQ"/>
<dbReference type="Proteomes" id="UP000034112">
    <property type="component" value="Unassembled WGS sequence"/>
</dbReference>
<comment type="caution">
    <text evidence="1">The sequence shown here is derived from an EMBL/GenBank/DDBJ whole genome shotgun (WGS) entry which is preliminary data.</text>
</comment>
<gene>
    <name evidence="1" type="ORF">THAR02_00682</name>
</gene>